<keyword evidence="3" id="KW-0479">Metal-binding</keyword>
<evidence type="ECO:0000256" key="6">
    <source>
        <dbReference type="ARBA" id="ARBA00023014"/>
    </source>
</evidence>
<dbReference type="SUPFAM" id="SSF50022">
    <property type="entry name" value="ISP domain"/>
    <property type="match status" value="1"/>
</dbReference>
<evidence type="ECO:0000313" key="9">
    <source>
        <dbReference type="Proteomes" id="UP000586918"/>
    </source>
</evidence>
<dbReference type="RefSeq" id="WP_169411401.1">
    <property type="nucleotide sequence ID" value="NZ_JAAXKZ010000017.1"/>
</dbReference>
<keyword evidence="6" id="KW-0411">Iron-sulfur</keyword>
<accession>A0A848DFG7</accession>
<evidence type="ECO:0000256" key="5">
    <source>
        <dbReference type="ARBA" id="ARBA00023004"/>
    </source>
</evidence>
<comment type="caution">
    <text evidence="8">The sequence shown here is derived from an EMBL/GenBank/DDBJ whole genome shotgun (WGS) entry which is preliminary data.</text>
</comment>
<dbReference type="PRINTS" id="PR00090">
    <property type="entry name" value="RNGDIOXGNASE"/>
</dbReference>
<dbReference type="AlphaFoldDB" id="A0A848DFG7"/>
<gene>
    <name evidence="8" type="ORF">HF519_07275</name>
</gene>
<evidence type="ECO:0000256" key="2">
    <source>
        <dbReference type="ARBA" id="ARBA00022714"/>
    </source>
</evidence>
<comment type="similarity">
    <text evidence="1">Belongs to the bacterial ring-hydroxylating dioxygenase alpha subunit family.</text>
</comment>
<dbReference type="EMBL" id="JAAXKZ010000017">
    <property type="protein sequence ID" value="NMH91392.1"/>
    <property type="molecule type" value="Genomic_DNA"/>
</dbReference>
<name>A0A848DFG7_9PSEU</name>
<dbReference type="InterPro" id="IPR001663">
    <property type="entry name" value="Rng_hydr_dOase-A"/>
</dbReference>
<proteinExistence type="inferred from homology"/>
<evidence type="ECO:0000259" key="7">
    <source>
        <dbReference type="PROSITE" id="PS51296"/>
    </source>
</evidence>
<evidence type="ECO:0000256" key="3">
    <source>
        <dbReference type="ARBA" id="ARBA00022723"/>
    </source>
</evidence>
<reference evidence="8 9" key="1">
    <citation type="submission" date="2020-04" db="EMBL/GenBank/DDBJ databases">
        <authorList>
            <person name="Klaysubun C."/>
            <person name="Duangmal K."/>
            <person name="Lipun K."/>
        </authorList>
    </citation>
    <scope>NUCLEOTIDE SEQUENCE [LARGE SCALE GENOMIC DNA]</scope>
    <source>
        <strain evidence="8 9">DSM 45300</strain>
    </source>
</reference>
<dbReference type="InterPro" id="IPR015879">
    <property type="entry name" value="Ring_hydroxy_dOase_asu_C_dom"/>
</dbReference>
<sequence>MSSTISDADIAAVIDSDQNRLVSPDGSRVARAIFSSEEIYQRELAEIFGKCWLPLGHESQLPRTGSFFTTFMGEDAVIVSRGRDGQIRVHLNACSHRGAKVCLEDTGTANTFTCPYHAWTFANDGRLVGVTFEEQYYKNPPLDKGKLGLTPVAQVDTIHGMIFATFDPNAVPLREALGGMVPFLDAIFDRREGGMEVVGQPVKWRIPTNWKIYQDNFAGDEYHIGFTHGSSLEAIRFSDEQFLAGLVHCAVDGGHGFAANFDPPDGSEPYLPLNQPVEAFSPETREYMQSCLAEAEERVSAIHLRCQLAAGTVFPNWSLLPIFHTFRVCHPKGPNEIELWAYTFVDRDAPEHVKRELAGYYNFSFGPAGIVEQDDGAIWESITRTAQGTQGSRGFSSYEMGAGTEYWHEGLGCWMTDKLSEAAQRSFFREWSRRMEGGK</sequence>
<dbReference type="SUPFAM" id="SSF55961">
    <property type="entry name" value="Bet v1-like"/>
    <property type="match status" value="1"/>
</dbReference>
<dbReference type="GO" id="GO:0005506">
    <property type="term" value="F:iron ion binding"/>
    <property type="evidence" value="ECO:0007669"/>
    <property type="project" value="InterPro"/>
</dbReference>
<evidence type="ECO:0000256" key="1">
    <source>
        <dbReference type="ARBA" id="ARBA00008751"/>
    </source>
</evidence>
<dbReference type="Pfam" id="PF00355">
    <property type="entry name" value="Rieske"/>
    <property type="match status" value="1"/>
</dbReference>
<keyword evidence="5" id="KW-0408">Iron</keyword>
<dbReference type="PROSITE" id="PS51296">
    <property type="entry name" value="RIESKE"/>
    <property type="match status" value="1"/>
</dbReference>
<organism evidence="8 9">
    <name type="scientific">Pseudonocardia bannensis</name>
    <dbReference type="NCBI Taxonomy" id="630973"/>
    <lineage>
        <taxon>Bacteria</taxon>
        <taxon>Bacillati</taxon>
        <taxon>Actinomycetota</taxon>
        <taxon>Actinomycetes</taxon>
        <taxon>Pseudonocardiales</taxon>
        <taxon>Pseudonocardiaceae</taxon>
        <taxon>Pseudonocardia</taxon>
    </lineage>
</organism>
<dbReference type="CDD" id="cd03469">
    <property type="entry name" value="Rieske_RO_Alpha_N"/>
    <property type="match status" value="1"/>
</dbReference>
<dbReference type="InterPro" id="IPR036922">
    <property type="entry name" value="Rieske_2Fe-2S_sf"/>
</dbReference>
<dbReference type="Gene3D" id="3.90.380.10">
    <property type="entry name" value="Naphthalene 1,2-dioxygenase Alpha Subunit, Chain A, domain 1"/>
    <property type="match status" value="1"/>
</dbReference>
<dbReference type="Gene3D" id="2.102.10.10">
    <property type="entry name" value="Rieske [2Fe-2S] iron-sulphur domain"/>
    <property type="match status" value="1"/>
</dbReference>
<dbReference type="PANTHER" id="PTHR43756:SF1">
    <property type="entry name" value="3-PHENYLPROPIONATE_CINNAMIC ACID DIOXYGENASE SUBUNIT ALPHA"/>
    <property type="match status" value="1"/>
</dbReference>
<protein>
    <submittedName>
        <fullName evidence="8">Rieske 2Fe-2S domain-containing protein</fullName>
    </submittedName>
</protein>
<feature type="domain" description="Rieske" evidence="7">
    <location>
        <begin position="52"/>
        <end position="164"/>
    </location>
</feature>
<dbReference type="Proteomes" id="UP000586918">
    <property type="component" value="Unassembled WGS sequence"/>
</dbReference>
<keyword evidence="4" id="KW-0560">Oxidoreductase</keyword>
<dbReference type="GO" id="GO:0016705">
    <property type="term" value="F:oxidoreductase activity, acting on paired donors, with incorporation or reduction of molecular oxygen"/>
    <property type="evidence" value="ECO:0007669"/>
    <property type="project" value="UniProtKB-ARBA"/>
</dbReference>
<keyword evidence="9" id="KW-1185">Reference proteome</keyword>
<dbReference type="GO" id="GO:0051537">
    <property type="term" value="F:2 iron, 2 sulfur cluster binding"/>
    <property type="evidence" value="ECO:0007669"/>
    <property type="project" value="UniProtKB-KW"/>
</dbReference>
<keyword evidence="2" id="KW-0001">2Fe-2S</keyword>
<dbReference type="InterPro" id="IPR017941">
    <property type="entry name" value="Rieske_2Fe-2S"/>
</dbReference>
<dbReference type="GO" id="GO:0004497">
    <property type="term" value="F:monooxygenase activity"/>
    <property type="evidence" value="ECO:0007669"/>
    <property type="project" value="UniProtKB-ARBA"/>
</dbReference>
<dbReference type="PANTHER" id="PTHR43756">
    <property type="entry name" value="CHOLINE MONOOXYGENASE, CHLOROPLASTIC"/>
    <property type="match status" value="1"/>
</dbReference>
<evidence type="ECO:0000313" key="8">
    <source>
        <dbReference type="EMBL" id="NMH91392.1"/>
    </source>
</evidence>
<evidence type="ECO:0000256" key="4">
    <source>
        <dbReference type="ARBA" id="ARBA00023002"/>
    </source>
</evidence>
<dbReference type="Pfam" id="PF00848">
    <property type="entry name" value="Ring_hydroxyl_A"/>
    <property type="match status" value="1"/>
</dbReference>